<protein>
    <submittedName>
        <fullName evidence="1">Uncharacterized protein</fullName>
    </submittedName>
</protein>
<accession>A0A8X6S3B4</accession>
<evidence type="ECO:0000313" key="2">
    <source>
        <dbReference type="Proteomes" id="UP000887159"/>
    </source>
</evidence>
<proteinExistence type="predicted"/>
<dbReference type="EMBL" id="BMAU01021248">
    <property type="protein sequence ID" value="GFY04996.1"/>
    <property type="molecule type" value="Genomic_DNA"/>
</dbReference>
<gene>
    <name evidence="1" type="primary">NCL1_36380</name>
    <name evidence="1" type="ORF">TNCV_561281</name>
</gene>
<reference evidence="1" key="1">
    <citation type="submission" date="2020-08" db="EMBL/GenBank/DDBJ databases">
        <title>Multicomponent nature underlies the extraordinary mechanical properties of spider dragline silk.</title>
        <authorList>
            <person name="Kono N."/>
            <person name="Nakamura H."/>
            <person name="Mori M."/>
            <person name="Yoshida Y."/>
            <person name="Ohtoshi R."/>
            <person name="Malay A.D."/>
            <person name="Moran D.A.P."/>
            <person name="Tomita M."/>
            <person name="Numata K."/>
            <person name="Arakawa K."/>
        </authorList>
    </citation>
    <scope>NUCLEOTIDE SEQUENCE</scope>
</reference>
<keyword evidence="2" id="KW-1185">Reference proteome</keyword>
<sequence length="89" mass="10152">MYVPSRHMGPLNSRQAASPLVRLVEGEKRWEAFVYPQSVLPLNWNGTEPNRTVTCMELKASANDRRHIAHCHDLAFAHQVALVTTTTYY</sequence>
<dbReference type="Proteomes" id="UP000887159">
    <property type="component" value="Unassembled WGS sequence"/>
</dbReference>
<name>A0A8X6S3B4_TRICX</name>
<organism evidence="1 2">
    <name type="scientific">Trichonephila clavipes</name>
    <name type="common">Golden silk orbweaver</name>
    <name type="synonym">Nephila clavipes</name>
    <dbReference type="NCBI Taxonomy" id="2585209"/>
    <lineage>
        <taxon>Eukaryota</taxon>
        <taxon>Metazoa</taxon>
        <taxon>Ecdysozoa</taxon>
        <taxon>Arthropoda</taxon>
        <taxon>Chelicerata</taxon>
        <taxon>Arachnida</taxon>
        <taxon>Araneae</taxon>
        <taxon>Araneomorphae</taxon>
        <taxon>Entelegynae</taxon>
        <taxon>Araneoidea</taxon>
        <taxon>Nephilidae</taxon>
        <taxon>Trichonephila</taxon>
    </lineage>
</organism>
<evidence type="ECO:0000313" key="1">
    <source>
        <dbReference type="EMBL" id="GFY04996.1"/>
    </source>
</evidence>
<comment type="caution">
    <text evidence="1">The sequence shown here is derived from an EMBL/GenBank/DDBJ whole genome shotgun (WGS) entry which is preliminary data.</text>
</comment>
<dbReference type="AlphaFoldDB" id="A0A8X6S3B4"/>